<evidence type="ECO:0000313" key="2">
    <source>
        <dbReference type="EMBL" id="EHQ34603.1"/>
    </source>
</evidence>
<dbReference type="HOGENOM" id="CLU_042259_0_0_2"/>
<reference evidence="2 3" key="1">
    <citation type="submission" date="2011-10" db="EMBL/GenBank/DDBJ databases">
        <title>The Improved High-Quality Draft genome of Methanoplanus limicola DSM 2279.</title>
        <authorList>
            <consortium name="US DOE Joint Genome Institute (JGI-PGF)"/>
            <person name="Lucas S."/>
            <person name="Copeland A."/>
            <person name="Lapidus A."/>
            <person name="Glavina del Rio T."/>
            <person name="Dalin E."/>
            <person name="Tice H."/>
            <person name="Bruce D."/>
            <person name="Goodwin L."/>
            <person name="Pitluck S."/>
            <person name="Peters L."/>
            <person name="Mikhailova N."/>
            <person name="Lu M."/>
            <person name="Kyrpides N."/>
            <person name="Mavromatis K."/>
            <person name="Ivanova N."/>
            <person name="Markowitz V."/>
            <person name="Cheng J.-F."/>
            <person name="Hugenholtz P."/>
            <person name="Woyke T."/>
            <person name="Wu D."/>
            <person name="Wirth R."/>
            <person name="Brambilla E.-M."/>
            <person name="Klenk H.-P."/>
            <person name="Eisen J.A."/>
        </authorList>
    </citation>
    <scope>NUCLEOTIDE SEQUENCE [LARGE SCALE GENOMIC DNA]</scope>
    <source>
        <strain evidence="2 3">DSM 2279</strain>
    </source>
</reference>
<dbReference type="STRING" id="937775.Metlim_0465"/>
<sequence length="353" mass="41284">MISIRFYRIYDTGMEIDLDLLEEKLARTFSTTRTNFVRVKPKSIILENKPILIKTDPIETEIEGRRYKFGVSARIYDIGAFSICFIYENSEGNYSDLEETALQLATGDPLSNLFSDYVNLIGSSLKPLIKDFSYDTEFYEDYTIYATDTAEITGDPVILLMGERADYSAQMRDEVTKNTQSYTKDDLAILSWDSALLCSPENPQDLIDLIEFANVQVLELRYYDMELNRQMEKMYDNINHADRLPNFLRTRKYHSIMSELMERNAEISEVIEKVRNLIKITENVYYAQIYETTLKVVRCSQWTESVSRKTEIIQDNYSMLSDEVRIQHSNFLEWIVIILIAMELVLGVWHYLL</sequence>
<dbReference type="AlphaFoldDB" id="H1Z274"/>
<keyword evidence="3" id="KW-1185">Reference proteome</keyword>
<dbReference type="Proteomes" id="UP000005741">
    <property type="component" value="Chromosome"/>
</dbReference>
<name>H1Z274_9EURY</name>
<evidence type="ECO:0000256" key="1">
    <source>
        <dbReference type="SAM" id="Phobius"/>
    </source>
</evidence>
<keyword evidence="1" id="KW-0812">Transmembrane</keyword>
<evidence type="ECO:0000313" key="3">
    <source>
        <dbReference type="Proteomes" id="UP000005741"/>
    </source>
</evidence>
<organism evidence="2 3">
    <name type="scientific">Methanoplanus limicola DSM 2279</name>
    <dbReference type="NCBI Taxonomy" id="937775"/>
    <lineage>
        <taxon>Archaea</taxon>
        <taxon>Methanobacteriati</taxon>
        <taxon>Methanobacteriota</taxon>
        <taxon>Stenosarchaea group</taxon>
        <taxon>Methanomicrobia</taxon>
        <taxon>Methanomicrobiales</taxon>
        <taxon>Methanomicrobiaceae</taxon>
        <taxon>Methanoplanus</taxon>
    </lineage>
</organism>
<keyword evidence="1" id="KW-1133">Transmembrane helix</keyword>
<evidence type="ECO:0008006" key="4">
    <source>
        <dbReference type="Google" id="ProtNLM"/>
    </source>
</evidence>
<dbReference type="RefSeq" id="WP_004076257.1">
    <property type="nucleotide sequence ID" value="NZ_CM001436.1"/>
</dbReference>
<proteinExistence type="predicted"/>
<keyword evidence="1" id="KW-0472">Membrane</keyword>
<gene>
    <name evidence="2" type="ORF">Metlim_0465</name>
</gene>
<feature type="transmembrane region" description="Helical" evidence="1">
    <location>
        <begin position="331"/>
        <end position="352"/>
    </location>
</feature>
<accession>H1Z274</accession>
<dbReference type="EMBL" id="CM001436">
    <property type="protein sequence ID" value="EHQ34603.1"/>
    <property type="molecule type" value="Genomic_DNA"/>
</dbReference>
<dbReference type="OrthoDB" id="109638at2157"/>
<dbReference type="InParanoid" id="H1Z274"/>
<protein>
    <recommendedName>
        <fullName evidence="4">DUF155 domain-containing protein</fullName>
    </recommendedName>
</protein>